<dbReference type="EMBL" id="JANBUH010001197">
    <property type="protein sequence ID" value="KAJ2748126.1"/>
    <property type="molecule type" value="Genomic_DNA"/>
</dbReference>
<feature type="domain" description="Fungal-type protein kinase" evidence="1">
    <location>
        <begin position="156"/>
        <end position="367"/>
    </location>
</feature>
<dbReference type="InterPro" id="IPR040976">
    <property type="entry name" value="Pkinase_fungal"/>
</dbReference>
<gene>
    <name evidence="2" type="ORF">GGI19_006247</name>
</gene>
<comment type="caution">
    <text evidence="2">The sequence shown here is derived from an EMBL/GenBank/DDBJ whole genome shotgun (WGS) entry which is preliminary data.</text>
</comment>
<protein>
    <recommendedName>
        <fullName evidence="1">Fungal-type protein kinase domain-containing protein</fullName>
    </recommendedName>
</protein>
<dbReference type="Proteomes" id="UP001140011">
    <property type="component" value="Unassembled WGS sequence"/>
</dbReference>
<keyword evidence="3" id="KW-1185">Reference proteome</keyword>
<organism evidence="2 3">
    <name type="scientific">Coemansia pectinata</name>
    <dbReference type="NCBI Taxonomy" id="1052879"/>
    <lineage>
        <taxon>Eukaryota</taxon>
        <taxon>Fungi</taxon>
        <taxon>Fungi incertae sedis</taxon>
        <taxon>Zoopagomycota</taxon>
        <taxon>Kickxellomycotina</taxon>
        <taxon>Kickxellomycetes</taxon>
        <taxon>Kickxellales</taxon>
        <taxon>Kickxellaceae</taxon>
        <taxon>Coemansia</taxon>
    </lineage>
</organism>
<reference evidence="2" key="1">
    <citation type="submission" date="2022-07" db="EMBL/GenBank/DDBJ databases">
        <title>Phylogenomic reconstructions and comparative analyses of Kickxellomycotina fungi.</title>
        <authorList>
            <person name="Reynolds N.K."/>
            <person name="Stajich J.E."/>
            <person name="Barry K."/>
            <person name="Grigoriev I.V."/>
            <person name="Crous P."/>
            <person name="Smith M.E."/>
        </authorList>
    </citation>
    <scope>NUCLEOTIDE SEQUENCE</scope>
    <source>
        <strain evidence="2">BCRC 34297</strain>
    </source>
</reference>
<dbReference type="OrthoDB" id="2747778at2759"/>
<dbReference type="Pfam" id="PF17667">
    <property type="entry name" value="Pkinase_fungal"/>
    <property type="match status" value="1"/>
</dbReference>
<evidence type="ECO:0000313" key="3">
    <source>
        <dbReference type="Proteomes" id="UP001140011"/>
    </source>
</evidence>
<accession>A0A9W8GS63</accession>
<evidence type="ECO:0000259" key="1">
    <source>
        <dbReference type="Pfam" id="PF17667"/>
    </source>
</evidence>
<name>A0A9W8GS63_9FUNG</name>
<sequence length="367" mass="40025">MNSTVQTPNAAKVPPLSKAELMLSDGDWSTAAAPGIVRAVVGVVNSTLDEGDRVRIECSDVVDNAMSFELRAGQNIMLGVAACSASDVEAPVTSGILDHIISAMNRHAQRQVNVRHAWALILGPSRVRVCYVEYDAIHFSAVRYTTNSVGRRLLGAAVAYTAFAEPPELGSDPSMKWREDIQRWEIDCPDPDDADQVVYAPRNPEFISYSFFGCQTICLPVALSPVDTKFKYMVKDSWQLVPADLEGAKLLDEIGVLCGMRDALDTAQCEPDSFQCLVRGGTVRVNNICDSSRLVLGAELDSYARWTVPHGATGDTTFNRIHRRMLSSPVGVPLYKLHDEKDAAAAVADAMLSHAMILKYAGIVHRD</sequence>
<proteinExistence type="predicted"/>
<feature type="non-terminal residue" evidence="2">
    <location>
        <position position="367"/>
    </location>
</feature>
<evidence type="ECO:0000313" key="2">
    <source>
        <dbReference type="EMBL" id="KAJ2748126.1"/>
    </source>
</evidence>
<dbReference type="AlphaFoldDB" id="A0A9W8GS63"/>